<keyword evidence="3" id="KW-1185">Reference proteome</keyword>
<dbReference type="EMBL" id="JANBOI010002955">
    <property type="protein sequence ID" value="KAJ1719266.1"/>
    <property type="molecule type" value="Genomic_DNA"/>
</dbReference>
<evidence type="ECO:0000313" key="3">
    <source>
        <dbReference type="Proteomes" id="UP001143981"/>
    </source>
</evidence>
<dbReference type="GO" id="GO:0072583">
    <property type="term" value="P:clathrin-dependent endocytosis"/>
    <property type="evidence" value="ECO:0007669"/>
    <property type="project" value="TreeGrafter"/>
</dbReference>
<accession>A0A9W7XRC9</accession>
<organism evidence="2 3">
    <name type="scientific">Coemansia biformis</name>
    <dbReference type="NCBI Taxonomy" id="1286918"/>
    <lineage>
        <taxon>Eukaryota</taxon>
        <taxon>Fungi</taxon>
        <taxon>Fungi incertae sedis</taxon>
        <taxon>Zoopagomycota</taxon>
        <taxon>Kickxellomycotina</taxon>
        <taxon>Kickxellomycetes</taxon>
        <taxon>Kickxellales</taxon>
        <taxon>Kickxellaceae</taxon>
        <taxon>Coemansia</taxon>
    </lineage>
</organism>
<dbReference type="GO" id="GO:0031982">
    <property type="term" value="C:vesicle"/>
    <property type="evidence" value="ECO:0007669"/>
    <property type="project" value="TreeGrafter"/>
</dbReference>
<dbReference type="GO" id="GO:0072318">
    <property type="term" value="P:clathrin coat disassembly"/>
    <property type="evidence" value="ECO:0007669"/>
    <property type="project" value="TreeGrafter"/>
</dbReference>
<feature type="domain" description="J" evidence="1">
    <location>
        <begin position="83"/>
        <end position="146"/>
    </location>
</feature>
<feature type="non-terminal residue" evidence="2">
    <location>
        <position position="1"/>
    </location>
</feature>
<comment type="caution">
    <text evidence="2">The sequence shown here is derived from an EMBL/GenBank/DDBJ whole genome shotgun (WGS) entry which is preliminary data.</text>
</comment>
<dbReference type="SUPFAM" id="SSF46565">
    <property type="entry name" value="Chaperone J-domain"/>
    <property type="match status" value="1"/>
</dbReference>
<evidence type="ECO:0000313" key="2">
    <source>
        <dbReference type="EMBL" id="KAJ1719266.1"/>
    </source>
</evidence>
<dbReference type="InterPro" id="IPR001623">
    <property type="entry name" value="DnaJ_domain"/>
</dbReference>
<dbReference type="GO" id="GO:0005737">
    <property type="term" value="C:cytoplasm"/>
    <property type="evidence" value="ECO:0007669"/>
    <property type="project" value="TreeGrafter"/>
</dbReference>
<dbReference type="PANTHER" id="PTHR23172">
    <property type="entry name" value="AUXILIN/CYCLIN G-ASSOCIATED KINASE-RELATED"/>
    <property type="match status" value="1"/>
</dbReference>
<dbReference type="Gene3D" id="1.10.287.110">
    <property type="entry name" value="DnaJ domain"/>
    <property type="match status" value="1"/>
</dbReference>
<dbReference type="OrthoDB" id="1717591at2759"/>
<proteinExistence type="predicted"/>
<dbReference type="AlphaFoldDB" id="A0A9W7XRC9"/>
<gene>
    <name evidence="2" type="primary">SWA2_2</name>
    <name evidence="2" type="ORF">LPJ61_006344</name>
</gene>
<evidence type="ECO:0000259" key="1">
    <source>
        <dbReference type="PROSITE" id="PS50076"/>
    </source>
</evidence>
<name>A0A9W7XRC9_9FUNG</name>
<dbReference type="InterPro" id="IPR036869">
    <property type="entry name" value="J_dom_sf"/>
</dbReference>
<dbReference type="GO" id="GO:0030276">
    <property type="term" value="F:clathrin binding"/>
    <property type="evidence" value="ECO:0007669"/>
    <property type="project" value="TreeGrafter"/>
</dbReference>
<dbReference type="Proteomes" id="UP001143981">
    <property type="component" value="Unassembled WGS sequence"/>
</dbReference>
<reference evidence="2" key="1">
    <citation type="submission" date="2022-07" db="EMBL/GenBank/DDBJ databases">
        <title>Phylogenomic reconstructions and comparative analyses of Kickxellomycotina fungi.</title>
        <authorList>
            <person name="Reynolds N.K."/>
            <person name="Stajich J.E."/>
            <person name="Barry K."/>
            <person name="Grigoriev I.V."/>
            <person name="Crous P."/>
            <person name="Smith M.E."/>
        </authorList>
    </citation>
    <scope>NUCLEOTIDE SEQUENCE</scope>
    <source>
        <strain evidence="2">BCRC 34381</strain>
    </source>
</reference>
<dbReference type="PANTHER" id="PTHR23172:SF19">
    <property type="entry name" value="J DOMAIN-CONTAINING PROTEIN"/>
    <property type="match status" value="1"/>
</dbReference>
<sequence length="148" mass="16407">DIASVFASISLAKVKGGGTNILNQQTESSAAVAEMRRKEQAKQVEDDQRLAIVDQVDAELARWKAGKEQNLRALLSSVHMLLPAFPPIGMHEVIESAKVKRVYMRTIAKLHPDKLSKETDIRTKMVSASVFSSLNEAWDAFKAQERTS</sequence>
<dbReference type="PROSITE" id="PS50076">
    <property type="entry name" value="DNAJ_2"/>
    <property type="match status" value="1"/>
</dbReference>
<protein>
    <submittedName>
        <fullName evidence="2">Auxilin-like clathrin-binding protein required for normal clathrin function</fullName>
    </submittedName>
</protein>